<feature type="compositionally biased region" description="Basic and acidic residues" evidence="1">
    <location>
        <begin position="69"/>
        <end position="79"/>
    </location>
</feature>
<evidence type="ECO:0000256" key="2">
    <source>
        <dbReference type="SAM" id="Phobius"/>
    </source>
</evidence>
<dbReference type="EMBL" id="JBHRTP010000031">
    <property type="protein sequence ID" value="MFC3108462.1"/>
    <property type="molecule type" value="Genomic_DNA"/>
</dbReference>
<dbReference type="RefSeq" id="WP_390327797.1">
    <property type="nucleotide sequence ID" value="NZ_JBHRTP010000031.1"/>
</dbReference>
<dbReference type="Proteomes" id="UP001595530">
    <property type="component" value="Unassembled WGS sequence"/>
</dbReference>
<evidence type="ECO:0000313" key="4">
    <source>
        <dbReference type="EMBL" id="MFC3108462.1"/>
    </source>
</evidence>
<keyword evidence="2" id="KW-0472">Membrane</keyword>
<reference evidence="5" key="1">
    <citation type="journal article" date="2019" name="Int. J. Syst. Evol. Microbiol.">
        <title>The Global Catalogue of Microorganisms (GCM) 10K type strain sequencing project: providing services to taxonomists for standard genome sequencing and annotation.</title>
        <authorList>
            <consortium name="The Broad Institute Genomics Platform"/>
            <consortium name="The Broad Institute Genome Sequencing Center for Infectious Disease"/>
            <person name="Wu L."/>
            <person name="Ma J."/>
        </authorList>
    </citation>
    <scope>NUCLEOTIDE SEQUENCE [LARGE SCALE GENOMIC DNA]</scope>
    <source>
        <strain evidence="5">KCTC 42986</strain>
    </source>
</reference>
<dbReference type="SUPFAM" id="SSF110997">
    <property type="entry name" value="Sporulation related repeat"/>
    <property type="match status" value="1"/>
</dbReference>
<sequence>MIKQNTQQQGGTLLGLIIGLIIGLAIAVVVAMAITKTSLPFSNKPGKADRSTDQEIVSDPNKPLYGNKDATRQVAKDFVKPPQNLPQPDAVSTDRKADAKPVGRSDLKTDTTKPDTKTADQTAVDKTAKVDKPADSKDSVAKPAASDDKWTYYLQAGAFRDQSDAENTRAKLALLGFEAQISERPSDSGSLYRVRIGPFGQIETMNRIRGKLSESGVDVAVVRSPK</sequence>
<dbReference type="PANTHER" id="PTHR38687:SF1">
    <property type="entry name" value="CELL DIVISION PROTEIN DEDD"/>
    <property type="match status" value="1"/>
</dbReference>
<keyword evidence="5" id="KW-1185">Reference proteome</keyword>
<dbReference type="InterPro" id="IPR007730">
    <property type="entry name" value="SPOR-like_dom"/>
</dbReference>
<comment type="caution">
    <text evidence="4">The sequence shown here is derived from an EMBL/GenBank/DDBJ whole genome shotgun (WGS) entry which is preliminary data.</text>
</comment>
<feature type="transmembrane region" description="Helical" evidence="2">
    <location>
        <begin position="12"/>
        <end position="34"/>
    </location>
</feature>
<feature type="domain" description="SPOR" evidence="3">
    <location>
        <begin position="146"/>
        <end position="224"/>
    </location>
</feature>
<name>A0ABV7F3U8_9BURK</name>
<feature type="compositionally biased region" description="Basic and acidic residues" evidence="1">
    <location>
        <begin position="92"/>
        <end position="118"/>
    </location>
</feature>
<organism evidence="4 5">
    <name type="scientific">Undibacterium arcticum</name>
    <dbReference type="NCBI Taxonomy" id="1762892"/>
    <lineage>
        <taxon>Bacteria</taxon>
        <taxon>Pseudomonadati</taxon>
        <taxon>Pseudomonadota</taxon>
        <taxon>Betaproteobacteria</taxon>
        <taxon>Burkholderiales</taxon>
        <taxon>Oxalobacteraceae</taxon>
        <taxon>Undibacterium</taxon>
    </lineage>
</organism>
<proteinExistence type="predicted"/>
<protein>
    <submittedName>
        <fullName evidence="4">SPOR domain-containing protein</fullName>
    </submittedName>
</protein>
<gene>
    <name evidence="4" type="ORF">ACFOFO_10885</name>
</gene>
<dbReference type="Pfam" id="PF05036">
    <property type="entry name" value="SPOR"/>
    <property type="match status" value="1"/>
</dbReference>
<evidence type="ECO:0000313" key="5">
    <source>
        <dbReference type="Proteomes" id="UP001595530"/>
    </source>
</evidence>
<accession>A0ABV7F3U8</accession>
<dbReference type="InterPro" id="IPR036680">
    <property type="entry name" value="SPOR-like_sf"/>
</dbReference>
<evidence type="ECO:0000256" key="1">
    <source>
        <dbReference type="SAM" id="MobiDB-lite"/>
    </source>
</evidence>
<keyword evidence="2" id="KW-0812">Transmembrane</keyword>
<feature type="compositionally biased region" description="Basic and acidic residues" evidence="1">
    <location>
        <begin position="126"/>
        <end position="146"/>
    </location>
</feature>
<feature type="region of interest" description="Disordered" evidence="1">
    <location>
        <begin position="39"/>
        <end position="146"/>
    </location>
</feature>
<evidence type="ECO:0000259" key="3">
    <source>
        <dbReference type="PROSITE" id="PS51724"/>
    </source>
</evidence>
<dbReference type="PROSITE" id="PS51724">
    <property type="entry name" value="SPOR"/>
    <property type="match status" value="1"/>
</dbReference>
<keyword evidence="2" id="KW-1133">Transmembrane helix</keyword>
<dbReference type="PANTHER" id="PTHR38687">
    <property type="entry name" value="CELL DIVISION PROTEIN DEDD-RELATED"/>
    <property type="match status" value="1"/>
</dbReference>
<dbReference type="Gene3D" id="3.30.70.1070">
    <property type="entry name" value="Sporulation related repeat"/>
    <property type="match status" value="1"/>
</dbReference>
<dbReference type="InterPro" id="IPR052521">
    <property type="entry name" value="Cell_div_SPOR-domain"/>
</dbReference>